<dbReference type="Proteomes" id="UP000175893">
    <property type="component" value="Chromosome"/>
</dbReference>
<evidence type="ECO:0000256" key="3">
    <source>
        <dbReference type="ARBA" id="ARBA00022692"/>
    </source>
</evidence>
<name>A0ABN4SVY3_9GAMM</name>
<evidence type="ECO:0000256" key="2">
    <source>
        <dbReference type="ARBA" id="ARBA00022475"/>
    </source>
</evidence>
<proteinExistence type="predicted"/>
<protein>
    <submittedName>
        <fullName evidence="9">Permease</fullName>
    </submittedName>
</protein>
<dbReference type="PANTHER" id="PTHR30287">
    <property type="entry name" value="MEMBRANE COMPONENT OF PREDICTED ABC SUPERFAMILY METABOLITE UPTAKE TRANSPORTER"/>
    <property type="match status" value="1"/>
</dbReference>
<evidence type="ECO:0000256" key="1">
    <source>
        <dbReference type="ARBA" id="ARBA00004651"/>
    </source>
</evidence>
<organism evidence="9 10">
    <name type="scientific">Edwardsiella hoshinae</name>
    <dbReference type="NCBI Taxonomy" id="93378"/>
    <lineage>
        <taxon>Bacteria</taxon>
        <taxon>Pseudomonadati</taxon>
        <taxon>Pseudomonadota</taxon>
        <taxon>Gammaproteobacteria</taxon>
        <taxon>Enterobacterales</taxon>
        <taxon>Hafniaceae</taxon>
        <taxon>Edwardsiella</taxon>
    </lineage>
</organism>
<dbReference type="InterPro" id="IPR003838">
    <property type="entry name" value="ABC3_permease_C"/>
</dbReference>
<dbReference type="RefSeq" id="WP_070244578.1">
    <property type="nucleotide sequence ID" value="NZ_CP016043.1"/>
</dbReference>
<evidence type="ECO:0000313" key="10">
    <source>
        <dbReference type="Proteomes" id="UP000175893"/>
    </source>
</evidence>
<feature type="transmembrane region" description="Helical" evidence="6">
    <location>
        <begin position="377"/>
        <end position="398"/>
    </location>
</feature>
<evidence type="ECO:0000313" key="9">
    <source>
        <dbReference type="EMBL" id="AOV96140.1"/>
    </source>
</evidence>
<dbReference type="Pfam" id="PF12704">
    <property type="entry name" value="MacB_PCD"/>
    <property type="match status" value="1"/>
</dbReference>
<feature type="transmembrane region" description="Helical" evidence="6">
    <location>
        <begin position="768"/>
        <end position="794"/>
    </location>
</feature>
<evidence type="ECO:0000259" key="7">
    <source>
        <dbReference type="Pfam" id="PF02687"/>
    </source>
</evidence>
<keyword evidence="3 6" id="KW-0812">Transmembrane</keyword>
<feature type="transmembrane region" description="Helical" evidence="6">
    <location>
        <begin position="404"/>
        <end position="429"/>
    </location>
</feature>
<feature type="transmembrane region" description="Helical" evidence="6">
    <location>
        <begin position="684"/>
        <end position="703"/>
    </location>
</feature>
<feature type="transmembrane region" description="Helical" evidence="6">
    <location>
        <begin position="724"/>
        <end position="748"/>
    </location>
</feature>
<feature type="domain" description="MacB-like periplasmic core" evidence="8">
    <location>
        <begin position="18"/>
        <end position="192"/>
    </location>
</feature>
<feature type="transmembrane region" description="Helical" evidence="6">
    <location>
        <begin position="295"/>
        <end position="322"/>
    </location>
</feature>
<dbReference type="InterPro" id="IPR025857">
    <property type="entry name" value="MacB_PCD"/>
</dbReference>
<dbReference type="PROSITE" id="PS51257">
    <property type="entry name" value="PROKAR_LIPOPROTEIN"/>
    <property type="match status" value="1"/>
</dbReference>
<dbReference type="EMBL" id="CP016043">
    <property type="protein sequence ID" value="AOV96140.1"/>
    <property type="molecule type" value="Genomic_DNA"/>
</dbReference>
<evidence type="ECO:0000259" key="8">
    <source>
        <dbReference type="Pfam" id="PF12704"/>
    </source>
</evidence>
<evidence type="ECO:0000256" key="5">
    <source>
        <dbReference type="ARBA" id="ARBA00023136"/>
    </source>
</evidence>
<evidence type="ECO:0000256" key="6">
    <source>
        <dbReference type="SAM" id="Phobius"/>
    </source>
</evidence>
<dbReference type="Pfam" id="PF02687">
    <property type="entry name" value="FtsX"/>
    <property type="match status" value="2"/>
</dbReference>
<keyword evidence="4 6" id="KW-1133">Transmembrane helix</keyword>
<comment type="subcellular location">
    <subcellularLocation>
        <location evidence="1">Cell membrane</location>
        <topology evidence="1">Multi-pass membrane protein</topology>
    </subcellularLocation>
</comment>
<dbReference type="NCBIfam" id="NF041854">
    <property type="entry name" value="ABC_perm_YbbP"/>
    <property type="match status" value="1"/>
</dbReference>
<reference evidence="9 10" key="1">
    <citation type="submission" date="2016-06" db="EMBL/GenBank/DDBJ databases">
        <title>Complete genome sequence of Edwardsiella hoshinae ATCC 35051.</title>
        <authorList>
            <person name="Reichley S.R."/>
            <person name="Waldbieser G.C."/>
            <person name="Lawrence M.L."/>
            <person name="Griffin M.J."/>
        </authorList>
    </citation>
    <scope>NUCLEOTIDE SEQUENCE [LARGE SCALE GENOMIC DNA]</scope>
    <source>
        <strain evidence="9 10">ATCC 35051</strain>
    </source>
</reference>
<feature type="transmembrane region" description="Helical" evidence="6">
    <location>
        <begin position="243"/>
        <end position="263"/>
    </location>
</feature>
<feature type="transmembrane region" description="Helical" evidence="6">
    <location>
        <begin position="334"/>
        <end position="356"/>
    </location>
</feature>
<keyword evidence="10" id="KW-1185">Reference proteome</keyword>
<accession>A0ABN4SVY3</accession>
<keyword evidence="5 6" id="KW-0472">Membrane</keyword>
<dbReference type="InterPro" id="IPR038766">
    <property type="entry name" value="Membrane_comp_ABC_pdt"/>
</dbReference>
<keyword evidence="2" id="KW-1003">Cell membrane</keyword>
<evidence type="ECO:0000256" key="4">
    <source>
        <dbReference type="ARBA" id="ARBA00022989"/>
    </source>
</evidence>
<feature type="transmembrane region" description="Helical" evidence="6">
    <location>
        <begin position="450"/>
        <end position="473"/>
    </location>
</feature>
<feature type="domain" description="ABC3 transporter permease C-terminal" evidence="7">
    <location>
        <begin position="684"/>
        <end position="787"/>
    </location>
</feature>
<dbReference type="PANTHER" id="PTHR30287:SF1">
    <property type="entry name" value="INNER MEMBRANE PROTEIN"/>
    <property type="match status" value="1"/>
</dbReference>
<feature type="domain" description="ABC3 transporter permease C-terminal" evidence="7">
    <location>
        <begin position="247"/>
        <end position="364"/>
    </location>
</feature>
<gene>
    <name evidence="9" type="ORF">A9798_03690</name>
</gene>
<sequence length="801" mass="88755">MIRRWFWREWRTPSLLIVWLALALAVACVLALGRIGDRLEQGLQRQGREAIAADRVVRSYQPLAETWLTQARRDEVRVSQQWVFSTMVYAAGQLQLAEVKAVDAAYPLYGRLTTQPPGLLPRPGEALLAPRLMAQLALRPGDTVEVGDIRLRVAGEVMQEPDAAFSLLPTAPRLVITLADARRSGVVQPGSRVSYRYGLAGSRAALARYDAYLSTRLQPDQRLTQADQGSNVLGRTLARAQQFLLLSALLTLLLAMAAVAIAMNHYCRSRYAWVALLKTLGGGRRTLFRWIAGQWLWLLASALLVGVGLGLAVEGGLLWLLAPLLPADLPAPSAWPWLWALAGMPLMALLVGLRPYRQLLATPPLRVLRADALHPVWPLRYYLPLMAVVLLAVLLGLIGASPLLWSLLFGMALLALVLAVIGWLTLCGLRRLVPGHLALRLALGRLLRQPGATLSQLAAFSLSFMLLALLLTLRGDLLERWRQQLPADSPNYFLLNIGAEQRQPLLDFLRQHGVTPQRFYPIVLARLTAINDQRPVRQGQEESLNRELNLTWLADLPAGNPLTAGHWPPGEGGVSVEQGLAGRLGLKLGDRLTFSGDSRQFSAKITSLRRVDWESLRPNFYFIFPPGALDAQPQSWLTSFRYQGDTRLLVQLNRQFPTLTLVDMGAILRQAQQVLTQVGRALEVMVALVVLCGVLLLLAQVQVGMQRRRQELRVYRILGAPRRLLRTTLYAEFILLGWVAGMVAAAGAEAALWLLQRRVFDFPWQPTWSLWWLLPSGAALLLGACGAALGHGLLGRRQCIR</sequence>
<dbReference type="InterPro" id="IPR049727">
    <property type="entry name" value="YbbP"/>
</dbReference>